<dbReference type="AlphaFoldDB" id="A0AAD8V197"/>
<evidence type="ECO:0000313" key="4">
    <source>
        <dbReference type="Proteomes" id="UP001230504"/>
    </source>
</evidence>
<feature type="region of interest" description="Disordered" evidence="1">
    <location>
        <begin position="118"/>
        <end position="141"/>
    </location>
</feature>
<evidence type="ECO:0000256" key="2">
    <source>
        <dbReference type="SAM" id="Phobius"/>
    </source>
</evidence>
<gene>
    <name evidence="3" type="ORF">LY79DRAFT_340421</name>
</gene>
<proteinExistence type="predicted"/>
<protein>
    <submittedName>
        <fullName evidence="3">Uncharacterized protein</fullName>
    </submittedName>
</protein>
<feature type="transmembrane region" description="Helical" evidence="2">
    <location>
        <begin position="175"/>
        <end position="194"/>
    </location>
</feature>
<accession>A0AAD8V197</accession>
<keyword evidence="4" id="KW-1185">Reference proteome</keyword>
<evidence type="ECO:0000256" key="1">
    <source>
        <dbReference type="SAM" id="MobiDB-lite"/>
    </source>
</evidence>
<dbReference type="Proteomes" id="UP001230504">
    <property type="component" value="Unassembled WGS sequence"/>
</dbReference>
<keyword evidence="2" id="KW-0812">Transmembrane</keyword>
<dbReference type="EMBL" id="JAHLJV010000065">
    <property type="protein sequence ID" value="KAK1579517.1"/>
    <property type="molecule type" value="Genomic_DNA"/>
</dbReference>
<dbReference type="RefSeq" id="XP_060410640.1">
    <property type="nucleotide sequence ID" value="XM_060552559.1"/>
</dbReference>
<keyword evidence="2" id="KW-1133">Transmembrane helix</keyword>
<evidence type="ECO:0000313" key="3">
    <source>
        <dbReference type="EMBL" id="KAK1579517.1"/>
    </source>
</evidence>
<sequence>MTPTAVCLSASPRSGDAATPTHRLFHLALPPGIRRTRPAAPRDTGVFTPTSDLQRADTCWPKQVYRQLNVRVLFRVLVKHSTVESNLLHTDAYQVGKTKLLRLVVKINSPYRLRGDRLEPGPTLGVQNPSPQHGSRMQRAKVQMPTTRTVKLAIRFWALLAPGILLIIVPKTKTVWFGIYTATIVLGGNLQLAWTISGRIILFGIVNDVFRSLIAFEQHALRCTAQRAPGLVLSSAMIS</sequence>
<name>A0AAD8V197_9PEZI</name>
<comment type="caution">
    <text evidence="3">The sequence shown here is derived from an EMBL/GenBank/DDBJ whole genome shotgun (WGS) entry which is preliminary data.</text>
</comment>
<organism evidence="3 4">
    <name type="scientific">Colletotrichum navitas</name>
    <dbReference type="NCBI Taxonomy" id="681940"/>
    <lineage>
        <taxon>Eukaryota</taxon>
        <taxon>Fungi</taxon>
        <taxon>Dikarya</taxon>
        <taxon>Ascomycota</taxon>
        <taxon>Pezizomycotina</taxon>
        <taxon>Sordariomycetes</taxon>
        <taxon>Hypocreomycetidae</taxon>
        <taxon>Glomerellales</taxon>
        <taxon>Glomerellaceae</taxon>
        <taxon>Colletotrichum</taxon>
        <taxon>Colletotrichum graminicola species complex</taxon>
    </lineage>
</organism>
<keyword evidence="2" id="KW-0472">Membrane</keyword>
<feature type="transmembrane region" description="Helical" evidence="2">
    <location>
        <begin position="152"/>
        <end position="169"/>
    </location>
</feature>
<dbReference type="GeneID" id="85436799"/>
<feature type="compositionally biased region" description="Polar residues" evidence="1">
    <location>
        <begin position="125"/>
        <end position="135"/>
    </location>
</feature>
<reference evidence="3" key="1">
    <citation type="submission" date="2021-06" db="EMBL/GenBank/DDBJ databases">
        <title>Comparative genomics, transcriptomics and evolutionary studies reveal genomic signatures of adaptation to plant cell wall in hemibiotrophic fungi.</title>
        <authorList>
            <consortium name="DOE Joint Genome Institute"/>
            <person name="Baroncelli R."/>
            <person name="Diaz J.F."/>
            <person name="Benocci T."/>
            <person name="Peng M."/>
            <person name="Battaglia E."/>
            <person name="Haridas S."/>
            <person name="Andreopoulos W."/>
            <person name="Labutti K."/>
            <person name="Pangilinan J."/>
            <person name="Floch G.L."/>
            <person name="Makela M.R."/>
            <person name="Henrissat B."/>
            <person name="Grigoriev I.V."/>
            <person name="Crouch J.A."/>
            <person name="De Vries R.P."/>
            <person name="Sukno S.A."/>
            <person name="Thon M.R."/>
        </authorList>
    </citation>
    <scope>NUCLEOTIDE SEQUENCE</scope>
    <source>
        <strain evidence="3">CBS 125086</strain>
    </source>
</reference>